<feature type="non-terminal residue" evidence="1">
    <location>
        <position position="61"/>
    </location>
</feature>
<dbReference type="EMBL" id="ASHM01210276">
    <property type="protein sequence ID" value="PNX67480.1"/>
    <property type="molecule type" value="Genomic_DNA"/>
</dbReference>
<name>A0A2K3KMH4_TRIPR</name>
<gene>
    <name evidence="1" type="ORF">L195_g063536</name>
</gene>
<reference evidence="1 2" key="2">
    <citation type="journal article" date="2017" name="Front. Plant Sci.">
        <title>Gene Classification and Mining of Molecular Markers Useful in Red Clover (Trifolium pratense) Breeding.</title>
        <authorList>
            <person name="Istvanek J."/>
            <person name="Dluhosova J."/>
            <person name="Dluhos P."/>
            <person name="Patkova L."/>
            <person name="Nedelnik J."/>
            <person name="Repkova J."/>
        </authorList>
    </citation>
    <scope>NUCLEOTIDE SEQUENCE [LARGE SCALE GENOMIC DNA]</scope>
    <source>
        <strain evidence="2">cv. Tatra</strain>
        <tissue evidence="1">Young leaves</tissue>
    </source>
</reference>
<reference evidence="1 2" key="1">
    <citation type="journal article" date="2014" name="Am. J. Bot.">
        <title>Genome assembly and annotation for red clover (Trifolium pratense; Fabaceae).</title>
        <authorList>
            <person name="Istvanek J."/>
            <person name="Jaros M."/>
            <person name="Krenek A."/>
            <person name="Repkova J."/>
        </authorList>
    </citation>
    <scope>NUCLEOTIDE SEQUENCE [LARGE SCALE GENOMIC DNA]</scope>
    <source>
        <strain evidence="2">cv. Tatra</strain>
        <tissue evidence="1">Young leaves</tissue>
    </source>
</reference>
<proteinExistence type="predicted"/>
<dbReference type="AlphaFoldDB" id="A0A2K3KMH4"/>
<accession>A0A2K3KMH4</accession>
<evidence type="ECO:0000313" key="2">
    <source>
        <dbReference type="Proteomes" id="UP000236291"/>
    </source>
</evidence>
<dbReference type="Proteomes" id="UP000236291">
    <property type="component" value="Unassembled WGS sequence"/>
</dbReference>
<organism evidence="1 2">
    <name type="scientific">Trifolium pratense</name>
    <name type="common">Red clover</name>
    <dbReference type="NCBI Taxonomy" id="57577"/>
    <lineage>
        <taxon>Eukaryota</taxon>
        <taxon>Viridiplantae</taxon>
        <taxon>Streptophyta</taxon>
        <taxon>Embryophyta</taxon>
        <taxon>Tracheophyta</taxon>
        <taxon>Spermatophyta</taxon>
        <taxon>Magnoliopsida</taxon>
        <taxon>eudicotyledons</taxon>
        <taxon>Gunneridae</taxon>
        <taxon>Pentapetalae</taxon>
        <taxon>rosids</taxon>
        <taxon>fabids</taxon>
        <taxon>Fabales</taxon>
        <taxon>Fabaceae</taxon>
        <taxon>Papilionoideae</taxon>
        <taxon>50 kb inversion clade</taxon>
        <taxon>NPAAA clade</taxon>
        <taxon>Hologalegina</taxon>
        <taxon>IRL clade</taxon>
        <taxon>Trifolieae</taxon>
        <taxon>Trifolium</taxon>
    </lineage>
</organism>
<sequence length="61" mass="6876">METSGVHSSILSLTMMEEDEYHHNQFSSISKLDNKAPITTSVHDLLECPVCTNSMYPPIHQ</sequence>
<comment type="caution">
    <text evidence="1">The sequence shown here is derived from an EMBL/GenBank/DDBJ whole genome shotgun (WGS) entry which is preliminary data.</text>
</comment>
<evidence type="ECO:0000313" key="1">
    <source>
        <dbReference type="EMBL" id="PNX67480.1"/>
    </source>
</evidence>
<protein>
    <submittedName>
        <fullName evidence="1">E3 ubiquitin-protein ligase sinat3-like protein</fullName>
    </submittedName>
</protein>